<protein>
    <submittedName>
        <fullName evidence="1">AbiV family abortive infection protein</fullName>
    </submittedName>
</protein>
<dbReference type="EMBL" id="QXFM01000106">
    <property type="protein sequence ID" value="RIV84380.1"/>
    <property type="molecule type" value="Genomic_DNA"/>
</dbReference>
<dbReference type="InterPro" id="IPR030987">
    <property type="entry name" value="AbiV"/>
</dbReference>
<reference evidence="1 2" key="1">
    <citation type="submission" date="2018-08" db="EMBL/GenBank/DDBJ databases">
        <title>Erythrobacter zhengii sp.nov., a bacterium isolated from deep-sea sediment.</title>
        <authorList>
            <person name="Fang C."/>
            <person name="Wu Y.-H."/>
            <person name="Sun C."/>
            <person name="Wang H."/>
            <person name="Cheng H."/>
            <person name="Meng F.-X."/>
            <person name="Wang C.-S."/>
            <person name="Xu X.-W."/>
        </authorList>
    </citation>
    <scope>NUCLEOTIDE SEQUENCE [LARGE SCALE GENOMIC DNA]</scope>
    <source>
        <strain evidence="1 2">CCTCC AB 2015396</strain>
    </source>
</reference>
<evidence type="ECO:0000313" key="1">
    <source>
        <dbReference type="EMBL" id="RIV84380.1"/>
    </source>
</evidence>
<sequence length="258" mass="28117">MSDKTDKMKVAALEAVIANVKRLLSDARFLQDGGSAGSALSLAILAFEEAGKGHIIENGWEKPKHARSQHSYRHFMAFIVLQASFTQKYGLDMKGVQSKIAARFAALGLKPGSKGPLPPMSSELREALRAELLPQFAHMSDEQKIVFGIEQRWLTKIAEAVHQGQLEKVRQSGLYLDTDSQLTVISTPASVARIDAERWIWAATRVLNLLEKGVYYQPYSPLAELVTAVNAGDEDAARVLEAAKSMATEAMAAAPDPA</sequence>
<keyword evidence="2" id="KW-1185">Reference proteome</keyword>
<accession>A0A3A1P7P5</accession>
<gene>
    <name evidence="1" type="ORF">D2V17_11835</name>
</gene>
<dbReference type="RefSeq" id="WP_119593096.1">
    <property type="nucleotide sequence ID" value="NZ_QXFM01000106.1"/>
</dbReference>
<name>A0A3A1P7P5_9SPHN</name>
<dbReference type="Proteomes" id="UP000265366">
    <property type="component" value="Unassembled WGS sequence"/>
</dbReference>
<dbReference type="Pfam" id="PF18728">
    <property type="entry name" value="HEPN_AbiV"/>
    <property type="match status" value="1"/>
</dbReference>
<dbReference type="AlphaFoldDB" id="A0A3A1P7P5"/>
<organism evidence="1 2">
    <name type="scientific">Aurantiacibacter xanthus</name>
    <dbReference type="NCBI Taxonomy" id="1784712"/>
    <lineage>
        <taxon>Bacteria</taxon>
        <taxon>Pseudomonadati</taxon>
        <taxon>Pseudomonadota</taxon>
        <taxon>Alphaproteobacteria</taxon>
        <taxon>Sphingomonadales</taxon>
        <taxon>Erythrobacteraceae</taxon>
        <taxon>Aurantiacibacter</taxon>
    </lineage>
</organism>
<evidence type="ECO:0000313" key="2">
    <source>
        <dbReference type="Proteomes" id="UP000265366"/>
    </source>
</evidence>
<dbReference type="NCBIfam" id="TIGR04498">
    <property type="entry name" value="AbiV_defense"/>
    <property type="match status" value="1"/>
</dbReference>
<comment type="caution">
    <text evidence="1">The sequence shown here is derived from an EMBL/GenBank/DDBJ whole genome shotgun (WGS) entry which is preliminary data.</text>
</comment>
<dbReference type="OrthoDB" id="8478797at2"/>
<proteinExistence type="predicted"/>